<protein>
    <submittedName>
        <fullName evidence="2">Uncharacterized protein</fullName>
    </submittedName>
</protein>
<dbReference type="Proteomes" id="UP001150904">
    <property type="component" value="Unassembled WGS sequence"/>
</dbReference>
<sequence length="303" mass="34084">MPSSTRAKTANAAATTAVAGAFPQHLVPQTSLRTLVEPEDDGPSAQISRETAYKQPHAPDSAQQQPNGPSDDDDPSSEDDEDDGNDSDAEERDGSEDDDPPRASSARSTSSARRLKSRSPILGTDIPKDSKKRIKHAFRAIKRSRDYARVERLTGAPTYRQWRENISAALEQDSLMSILDGTIKEPPQDHDLRFEWESINIRAGRVLLSTVSKEINKDLAQYYLRPRFIWKQINSQHSVSDIQTTRDGFDALRRTVISRCSGVADYVHKIEQACEYAQTGRPRNTDWEINRCWHLLTNLDTPR</sequence>
<dbReference type="RefSeq" id="XP_058306162.1">
    <property type="nucleotide sequence ID" value="XM_058453913.1"/>
</dbReference>
<evidence type="ECO:0000313" key="2">
    <source>
        <dbReference type="EMBL" id="KAJ5197734.1"/>
    </source>
</evidence>
<dbReference type="AlphaFoldDB" id="A0A9W9JJY9"/>
<feature type="compositionally biased region" description="Acidic residues" evidence="1">
    <location>
        <begin position="70"/>
        <end position="99"/>
    </location>
</feature>
<proteinExistence type="predicted"/>
<comment type="caution">
    <text evidence="2">The sequence shown here is derived from an EMBL/GenBank/DDBJ whole genome shotgun (WGS) entry which is preliminary data.</text>
</comment>
<evidence type="ECO:0000256" key="1">
    <source>
        <dbReference type="SAM" id="MobiDB-lite"/>
    </source>
</evidence>
<gene>
    <name evidence="2" type="ORF">N7498_006851</name>
</gene>
<feature type="compositionally biased region" description="Low complexity" evidence="1">
    <location>
        <begin position="1"/>
        <end position="21"/>
    </location>
</feature>
<dbReference type="EMBL" id="JAPQKR010000014">
    <property type="protein sequence ID" value="KAJ5197734.1"/>
    <property type="molecule type" value="Genomic_DNA"/>
</dbReference>
<reference evidence="2" key="2">
    <citation type="journal article" date="2023" name="IMA Fungus">
        <title>Comparative genomic study of the Penicillium genus elucidates a diverse pangenome and 15 lateral gene transfer events.</title>
        <authorList>
            <person name="Petersen C."/>
            <person name="Sorensen T."/>
            <person name="Nielsen M.R."/>
            <person name="Sondergaard T.E."/>
            <person name="Sorensen J.L."/>
            <person name="Fitzpatrick D.A."/>
            <person name="Frisvad J.C."/>
            <person name="Nielsen K.L."/>
        </authorList>
    </citation>
    <scope>NUCLEOTIDE SEQUENCE</scope>
    <source>
        <strain evidence="2">IBT 15544</strain>
    </source>
</reference>
<organism evidence="2 3">
    <name type="scientific">Penicillium cinerascens</name>
    <dbReference type="NCBI Taxonomy" id="70096"/>
    <lineage>
        <taxon>Eukaryota</taxon>
        <taxon>Fungi</taxon>
        <taxon>Dikarya</taxon>
        <taxon>Ascomycota</taxon>
        <taxon>Pezizomycotina</taxon>
        <taxon>Eurotiomycetes</taxon>
        <taxon>Eurotiomycetidae</taxon>
        <taxon>Eurotiales</taxon>
        <taxon>Aspergillaceae</taxon>
        <taxon>Penicillium</taxon>
    </lineage>
</organism>
<feature type="compositionally biased region" description="Low complexity" evidence="1">
    <location>
        <begin position="102"/>
        <end position="112"/>
    </location>
</feature>
<keyword evidence="3" id="KW-1185">Reference proteome</keyword>
<evidence type="ECO:0000313" key="3">
    <source>
        <dbReference type="Proteomes" id="UP001150904"/>
    </source>
</evidence>
<name>A0A9W9JJY9_9EURO</name>
<reference evidence="2" key="1">
    <citation type="submission" date="2022-12" db="EMBL/GenBank/DDBJ databases">
        <authorList>
            <person name="Petersen C."/>
        </authorList>
    </citation>
    <scope>NUCLEOTIDE SEQUENCE</scope>
    <source>
        <strain evidence="2">IBT 15544</strain>
    </source>
</reference>
<feature type="region of interest" description="Disordered" evidence="1">
    <location>
        <begin position="1"/>
        <end position="130"/>
    </location>
</feature>
<accession>A0A9W9JJY9</accession>
<dbReference type="GeneID" id="83181214"/>